<comment type="caution">
    <text evidence="9">The sequence shown here is derived from an EMBL/GenBank/DDBJ whole genome shotgun (WGS) entry which is preliminary data.</text>
</comment>
<comment type="subcellular location">
    <subcellularLocation>
        <location evidence="1">Cell membrane</location>
        <topology evidence="1">Multi-pass membrane protein</topology>
    </subcellularLocation>
</comment>
<name>A0A967B0U2_9MICO</name>
<evidence type="ECO:0000256" key="2">
    <source>
        <dbReference type="ARBA" id="ARBA00022475"/>
    </source>
</evidence>
<evidence type="ECO:0000256" key="5">
    <source>
        <dbReference type="ARBA" id="ARBA00023136"/>
    </source>
</evidence>
<organism evidence="9 10">
    <name type="scientific">Metallococcus carri</name>
    <dbReference type="NCBI Taxonomy" id="1656884"/>
    <lineage>
        <taxon>Bacteria</taxon>
        <taxon>Bacillati</taxon>
        <taxon>Actinomycetota</taxon>
        <taxon>Actinomycetes</taxon>
        <taxon>Micrococcales</taxon>
        <taxon>Dermacoccaceae</taxon>
        <taxon>Metallococcus</taxon>
    </lineage>
</organism>
<gene>
    <name evidence="9" type="ORF">G9U51_09385</name>
</gene>
<protein>
    <submittedName>
        <fullName evidence="9">RDD family protein</fullName>
    </submittedName>
</protein>
<dbReference type="PANTHER" id="PTHR36115">
    <property type="entry name" value="PROLINE-RICH ANTIGEN HOMOLOG-RELATED"/>
    <property type="match status" value="1"/>
</dbReference>
<dbReference type="GO" id="GO:0005886">
    <property type="term" value="C:plasma membrane"/>
    <property type="evidence" value="ECO:0007669"/>
    <property type="project" value="UniProtKB-SubCell"/>
</dbReference>
<dbReference type="InterPro" id="IPR016795">
    <property type="entry name" value="UCP021697"/>
</dbReference>
<sequence>MVDRKDVGSWLEGPTQPADPAYLPGSDLGLPAEGPGSVARIAPRLGAIFVDWTLCSLIAAALLGYRWGAQGSAGFMPLLVFMVENVLLVGTLGSTIGHRLFGMRVVGVDGGPAKPLQALIRTVLLALVIPAVIWDKDQRGFHDKAAGTVLLRTSPKRH</sequence>
<feature type="transmembrane region" description="Helical" evidence="7">
    <location>
        <begin position="41"/>
        <end position="63"/>
    </location>
</feature>
<feature type="region of interest" description="Disordered" evidence="6">
    <location>
        <begin position="1"/>
        <end position="24"/>
    </location>
</feature>
<evidence type="ECO:0000256" key="6">
    <source>
        <dbReference type="SAM" id="MobiDB-lite"/>
    </source>
</evidence>
<feature type="transmembrane region" description="Helical" evidence="7">
    <location>
        <begin position="116"/>
        <end position="134"/>
    </location>
</feature>
<feature type="transmembrane region" description="Helical" evidence="7">
    <location>
        <begin position="75"/>
        <end position="96"/>
    </location>
</feature>
<evidence type="ECO:0000313" key="9">
    <source>
        <dbReference type="EMBL" id="NHN55987.1"/>
    </source>
</evidence>
<keyword evidence="10" id="KW-1185">Reference proteome</keyword>
<proteinExistence type="predicted"/>
<evidence type="ECO:0000313" key="10">
    <source>
        <dbReference type="Proteomes" id="UP000744769"/>
    </source>
</evidence>
<evidence type="ECO:0000256" key="7">
    <source>
        <dbReference type="SAM" id="Phobius"/>
    </source>
</evidence>
<dbReference type="PIRSF" id="PIRSF021697">
    <property type="entry name" value="UCP021697"/>
    <property type="match status" value="1"/>
</dbReference>
<keyword evidence="3 7" id="KW-0812">Transmembrane</keyword>
<keyword evidence="2" id="KW-1003">Cell membrane</keyword>
<evidence type="ECO:0000259" key="8">
    <source>
        <dbReference type="Pfam" id="PF06271"/>
    </source>
</evidence>
<dbReference type="InterPro" id="IPR010432">
    <property type="entry name" value="RDD"/>
</dbReference>
<feature type="domain" description="RDD" evidence="8">
    <location>
        <begin position="39"/>
        <end position="147"/>
    </location>
</feature>
<dbReference type="AlphaFoldDB" id="A0A967B0U2"/>
<keyword evidence="4 7" id="KW-1133">Transmembrane helix</keyword>
<dbReference type="EMBL" id="JAAOIV010000006">
    <property type="protein sequence ID" value="NHN55987.1"/>
    <property type="molecule type" value="Genomic_DNA"/>
</dbReference>
<evidence type="ECO:0000256" key="3">
    <source>
        <dbReference type="ARBA" id="ARBA00022692"/>
    </source>
</evidence>
<dbReference type="Pfam" id="PF06271">
    <property type="entry name" value="RDD"/>
    <property type="match status" value="1"/>
</dbReference>
<dbReference type="RefSeq" id="WP_166196333.1">
    <property type="nucleotide sequence ID" value="NZ_JAAOIV010000006.1"/>
</dbReference>
<keyword evidence="5 7" id="KW-0472">Membrane</keyword>
<evidence type="ECO:0000256" key="1">
    <source>
        <dbReference type="ARBA" id="ARBA00004651"/>
    </source>
</evidence>
<evidence type="ECO:0000256" key="4">
    <source>
        <dbReference type="ARBA" id="ARBA00022989"/>
    </source>
</evidence>
<accession>A0A967B0U2</accession>
<dbReference type="Proteomes" id="UP000744769">
    <property type="component" value="Unassembled WGS sequence"/>
</dbReference>
<reference evidence="9" key="1">
    <citation type="submission" date="2020-03" db="EMBL/GenBank/DDBJ databases">
        <title>Draft sequencing of Calidifontibacter sp. DB0510.</title>
        <authorList>
            <person name="Kim D.-U."/>
        </authorList>
    </citation>
    <scope>NUCLEOTIDE SEQUENCE</scope>
    <source>
        <strain evidence="9">DB0510</strain>
    </source>
</reference>
<dbReference type="InterPro" id="IPR051791">
    <property type="entry name" value="Pra-immunoreactive"/>
</dbReference>
<dbReference type="PANTHER" id="PTHR36115:SF6">
    <property type="entry name" value="PROLINE-RICH ANTIGEN HOMOLOG"/>
    <property type="match status" value="1"/>
</dbReference>